<dbReference type="PANTHER" id="PTHR30097">
    <property type="entry name" value="CATION EFFLUX SYSTEM PROTEIN CUSB"/>
    <property type="match status" value="1"/>
</dbReference>
<evidence type="ECO:0000313" key="4">
    <source>
        <dbReference type="EMBL" id="QDT60336.1"/>
    </source>
</evidence>
<feature type="transmembrane region" description="Helical" evidence="3">
    <location>
        <begin position="196"/>
        <end position="215"/>
    </location>
</feature>
<protein>
    <submittedName>
        <fullName evidence="4">HlyD family secretion protein</fullName>
    </submittedName>
</protein>
<evidence type="ECO:0000256" key="1">
    <source>
        <dbReference type="ARBA" id="ARBA00022448"/>
    </source>
</evidence>
<dbReference type="SUPFAM" id="SSF111369">
    <property type="entry name" value="HlyD-like secretion proteins"/>
    <property type="match status" value="1"/>
</dbReference>
<dbReference type="GO" id="GO:0030313">
    <property type="term" value="C:cell envelope"/>
    <property type="evidence" value="ECO:0007669"/>
    <property type="project" value="TreeGrafter"/>
</dbReference>
<evidence type="ECO:0000313" key="5">
    <source>
        <dbReference type="Proteomes" id="UP000315003"/>
    </source>
</evidence>
<evidence type="ECO:0000256" key="2">
    <source>
        <dbReference type="SAM" id="MobiDB-lite"/>
    </source>
</evidence>
<proteinExistence type="predicted"/>
<name>A0A517SW27_9BACT</name>
<dbReference type="Proteomes" id="UP000315003">
    <property type="component" value="Chromosome"/>
</dbReference>
<reference evidence="4 5" key="1">
    <citation type="submission" date="2019-02" db="EMBL/GenBank/DDBJ databases">
        <title>Deep-cultivation of Planctomycetes and their phenomic and genomic characterization uncovers novel biology.</title>
        <authorList>
            <person name="Wiegand S."/>
            <person name="Jogler M."/>
            <person name="Boedeker C."/>
            <person name="Pinto D."/>
            <person name="Vollmers J."/>
            <person name="Rivas-Marin E."/>
            <person name="Kohn T."/>
            <person name="Peeters S.H."/>
            <person name="Heuer A."/>
            <person name="Rast P."/>
            <person name="Oberbeckmann S."/>
            <person name="Bunk B."/>
            <person name="Jeske O."/>
            <person name="Meyerdierks A."/>
            <person name="Storesund J.E."/>
            <person name="Kallscheuer N."/>
            <person name="Luecker S."/>
            <person name="Lage O.M."/>
            <person name="Pohl T."/>
            <person name="Merkel B.J."/>
            <person name="Hornburger P."/>
            <person name="Mueller R.-W."/>
            <person name="Bruemmer F."/>
            <person name="Labrenz M."/>
            <person name="Spormann A.M."/>
            <person name="Op den Camp H."/>
            <person name="Overmann J."/>
            <person name="Amann R."/>
            <person name="Jetten M.S.M."/>
            <person name="Mascher T."/>
            <person name="Medema M.H."/>
            <person name="Devos D.P."/>
            <person name="Kaster A.-K."/>
            <person name="Ovreas L."/>
            <person name="Rohde M."/>
            <person name="Galperin M.Y."/>
            <person name="Jogler C."/>
        </authorList>
    </citation>
    <scope>NUCLEOTIDE SEQUENCE [LARGE SCALE GENOMIC DNA]</scope>
    <source>
        <strain evidence="4 5">SV_7m_r</strain>
    </source>
</reference>
<dbReference type="PANTHER" id="PTHR30097:SF4">
    <property type="entry name" value="SLR6042 PROTEIN"/>
    <property type="match status" value="1"/>
</dbReference>
<dbReference type="GO" id="GO:0015679">
    <property type="term" value="P:plasma membrane copper ion transport"/>
    <property type="evidence" value="ECO:0007669"/>
    <property type="project" value="TreeGrafter"/>
</dbReference>
<dbReference type="EMBL" id="CP036272">
    <property type="protein sequence ID" value="QDT60336.1"/>
    <property type="molecule type" value="Genomic_DNA"/>
</dbReference>
<keyword evidence="1" id="KW-0813">Transport</keyword>
<organism evidence="4 5">
    <name type="scientific">Stieleria bergensis</name>
    <dbReference type="NCBI Taxonomy" id="2528025"/>
    <lineage>
        <taxon>Bacteria</taxon>
        <taxon>Pseudomonadati</taxon>
        <taxon>Planctomycetota</taxon>
        <taxon>Planctomycetia</taxon>
        <taxon>Pirellulales</taxon>
        <taxon>Pirellulaceae</taxon>
        <taxon>Stieleria</taxon>
    </lineage>
</organism>
<dbReference type="InterPro" id="IPR051909">
    <property type="entry name" value="MFP_Cation_Efflux"/>
</dbReference>
<keyword evidence="3" id="KW-0472">Membrane</keyword>
<dbReference type="Gene3D" id="2.40.30.170">
    <property type="match status" value="1"/>
</dbReference>
<dbReference type="GO" id="GO:0060003">
    <property type="term" value="P:copper ion export"/>
    <property type="evidence" value="ECO:0007669"/>
    <property type="project" value="TreeGrafter"/>
</dbReference>
<feature type="region of interest" description="Disordered" evidence="2">
    <location>
        <begin position="108"/>
        <end position="128"/>
    </location>
</feature>
<sequence length="458" mass="49927">MSAGGPPRQPPAPKVVPNHAVAQETVRRIRLDHDGLLDLIEAIAAVSGAADAATALANAVSAKFPGCNVRCGIGQASLQRLYDAKLGWIAKNSPAYQSVSATWNQDHDAPALPEMPEHAKADGEGDDRPVESIRCDIDRDGGLQRSVLWISGPGLLDSDRRMLRHIVPTLRLLFWRNPARLSGSLRGSTAGLSKMFIFWCCLLALSILVAAVWPVPYRVHCQSVVRPISSRVIAAPFAAKLDSLQVEPGDRVEAGDVLLQLDGAPLRIELEGMEAKIAQLSKERDVAIVAGRVAEGQHAELRIREFDRRRALIMRQLDQLVVTSPVSGIVLRGGLERAIGMPLETGQALIEVAPLDQVKVEVELPDHEIGLVAVGAQLKLNWQAISEQLPVKELAGIYPSAEIRSDQNIFVGHLSVSNPDGELMPGMRGEAIVYGPMRPWLWSHLRSVWERGRWKLGI</sequence>
<keyword evidence="3" id="KW-1133">Transmembrane helix</keyword>
<keyword evidence="3" id="KW-0812">Transmembrane</keyword>
<dbReference type="Gene3D" id="2.40.50.100">
    <property type="match status" value="1"/>
</dbReference>
<evidence type="ECO:0000256" key="3">
    <source>
        <dbReference type="SAM" id="Phobius"/>
    </source>
</evidence>
<keyword evidence="5" id="KW-1185">Reference proteome</keyword>
<dbReference type="Gene3D" id="1.10.287.470">
    <property type="entry name" value="Helix hairpin bin"/>
    <property type="match status" value="1"/>
</dbReference>
<dbReference type="AlphaFoldDB" id="A0A517SW27"/>
<gene>
    <name evidence="4" type="ORF">SV7mr_28560</name>
</gene>
<accession>A0A517SW27</accession>